<feature type="region of interest" description="Disordered" evidence="2">
    <location>
        <begin position="305"/>
        <end position="326"/>
    </location>
</feature>
<feature type="compositionally biased region" description="Basic and acidic residues" evidence="2">
    <location>
        <begin position="311"/>
        <end position="326"/>
    </location>
</feature>
<gene>
    <name evidence="4" type="ORF">DESUT3_31540</name>
</gene>
<dbReference type="SUPFAM" id="SSF48695">
    <property type="entry name" value="Multiheme cytochromes"/>
    <property type="match status" value="1"/>
</dbReference>
<evidence type="ECO:0000313" key="5">
    <source>
        <dbReference type="Proteomes" id="UP001319827"/>
    </source>
</evidence>
<proteinExistence type="predicted"/>
<reference evidence="4 5" key="2">
    <citation type="journal article" date="2021" name="Int. J. Syst. Evol. Microbiol.">
        <title>Isolation and Polyphasic Characterization of Desulfuromonas versatilis sp. Nov., an Electrogenic Bacteria Capable of Versatile Metabolism Isolated from a Graphene Oxide-Reducing Enrichment Culture.</title>
        <authorList>
            <person name="Xie L."/>
            <person name="Yoshida N."/>
            <person name="Ishii S."/>
            <person name="Meng L."/>
        </authorList>
    </citation>
    <scope>NUCLEOTIDE SEQUENCE [LARGE SCALE GENOMIC DNA]</scope>
    <source>
        <strain evidence="4 5">NIT-T3</strain>
    </source>
</reference>
<evidence type="ECO:0000256" key="2">
    <source>
        <dbReference type="SAM" id="MobiDB-lite"/>
    </source>
</evidence>
<dbReference type="NCBIfam" id="NF040943">
    <property type="entry name" value="cytoc3_ExtM"/>
    <property type="match status" value="1"/>
</dbReference>
<dbReference type="PANTHER" id="PTHR35038:SF8">
    <property type="entry name" value="C-TYPE POLYHEME CYTOCHROME OMCC"/>
    <property type="match status" value="1"/>
</dbReference>
<evidence type="ECO:0000256" key="3">
    <source>
        <dbReference type="SAM" id="SignalP"/>
    </source>
</evidence>
<name>A0ABM8HSW2_9BACT</name>
<keyword evidence="5" id="KW-1185">Reference proteome</keyword>
<keyword evidence="1 3" id="KW-0732">Signal</keyword>
<feature type="chain" id="PRO_5045511978" evidence="3">
    <location>
        <begin position="22"/>
        <end position="610"/>
    </location>
</feature>
<feature type="signal peptide" evidence="3">
    <location>
        <begin position="1"/>
        <end position="21"/>
    </location>
</feature>
<reference evidence="4 5" key="1">
    <citation type="journal article" date="2016" name="C (Basel)">
        <title>Selective Growth of and Electricity Production by Marine Exoelectrogenic Bacteria in Self-Aggregated Hydrogel of Microbially Reduced Graphene Oxide.</title>
        <authorList>
            <person name="Yoshida N."/>
            <person name="Goto Y."/>
            <person name="Miyata Y."/>
        </authorList>
    </citation>
    <scope>NUCLEOTIDE SEQUENCE [LARGE SCALE GENOMIC DNA]</scope>
    <source>
        <strain evidence="4 5">NIT-T3</strain>
    </source>
</reference>
<dbReference type="EMBL" id="AP024355">
    <property type="protein sequence ID" value="BCR06085.1"/>
    <property type="molecule type" value="Genomic_DNA"/>
</dbReference>
<dbReference type="Proteomes" id="UP001319827">
    <property type="component" value="Chromosome"/>
</dbReference>
<protein>
    <submittedName>
        <fullName evidence="4">C-type cytochrome</fullName>
    </submittedName>
</protein>
<accession>A0ABM8HSW2</accession>
<evidence type="ECO:0000313" key="4">
    <source>
        <dbReference type="EMBL" id="BCR06085.1"/>
    </source>
</evidence>
<evidence type="ECO:0000256" key="1">
    <source>
        <dbReference type="ARBA" id="ARBA00022729"/>
    </source>
</evidence>
<sequence length="610" mass="67186">MSPALALLLGLGLLAGCGADAATEGGCRFCHRGLEHVSASHPGCTECHGGDPQAWDKRRAHRGMFGGKNPAAPEAWEQTCGRCHPYQLARVRSNLMTTNTGMIRNIQLTWEGEDGRLYAARGEQAYGPQGEPQELAPVSELDNLSGELYRKFCSLCHVGQESNQVWSGSHGGGCAACHFPYNDNATYQGGDATVRGKWPYSADHRLQPLPGNDVCFRCHNRSGRIALSYQGLNDGNNSLVPTRGGQPGPRMIGGARNATSIAPDIHHEKGLECIDCHTSRDLMGDGYAYQNMYLQTEITCEDCHGSATEAPRSEPIQRENDEATRESRLYPRAMQQGEQMLLTAKGRKYSNVFVEGDKAWVQGKRSGRLHESKVITGTPEHTIVGHERLECYSCHSRSVAQCYGCHTRYDLGQMGMDFIKGRETPGRFSETEDYRMLYPFPLALNQRGRISPVTPGCQTFVTVADRRGETLKDEYVTSFKGRNQLRFAPFFGHNTGPRAIGCSQCHADPAFLGFGQHVVEGASIEGTLLCEKSEEKPLDGFLTMDYGRVRAFSAITRENSRPLNGAEVKRVLAVNQCLVCHDDPKDAIYQKKLDYRRLDACLERAGAAAP</sequence>
<dbReference type="InterPro" id="IPR036280">
    <property type="entry name" value="Multihaem_cyt_sf"/>
</dbReference>
<dbReference type="PANTHER" id="PTHR35038">
    <property type="entry name" value="DISSIMILATORY SULFITE REDUCTASE SIRA"/>
    <property type="match status" value="1"/>
</dbReference>
<dbReference type="InterPro" id="IPR051829">
    <property type="entry name" value="Multiheme_Cytochr_ET"/>
</dbReference>
<organism evidence="4 5">
    <name type="scientific">Desulfuromonas versatilis</name>
    <dbReference type="NCBI Taxonomy" id="2802975"/>
    <lineage>
        <taxon>Bacteria</taxon>
        <taxon>Pseudomonadati</taxon>
        <taxon>Thermodesulfobacteriota</taxon>
        <taxon>Desulfuromonadia</taxon>
        <taxon>Desulfuromonadales</taxon>
        <taxon>Desulfuromonadaceae</taxon>
        <taxon>Desulfuromonas</taxon>
    </lineage>
</organism>